<evidence type="ECO:0000256" key="7">
    <source>
        <dbReference type="PROSITE-ProRule" id="PRU01091"/>
    </source>
</evidence>
<dbReference type="EMBL" id="QOVW01000070">
    <property type="protein sequence ID" value="RDB35952.1"/>
    <property type="molecule type" value="Genomic_DNA"/>
</dbReference>
<dbReference type="FunFam" id="1.10.10.10:FF:000005">
    <property type="entry name" value="Two-component system response regulator"/>
    <property type="match status" value="1"/>
</dbReference>
<dbReference type="SUPFAM" id="SSF52172">
    <property type="entry name" value="CheY-like"/>
    <property type="match status" value="1"/>
</dbReference>
<evidence type="ECO:0000256" key="6">
    <source>
        <dbReference type="PROSITE-ProRule" id="PRU00169"/>
    </source>
</evidence>
<dbReference type="InterPro" id="IPR036388">
    <property type="entry name" value="WH-like_DNA-bd_sf"/>
</dbReference>
<dbReference type="InterPro" id="IPR001867">
    <property type="entry name" value="OmpR/PhoB-type_DNA-bd"/>
</dbReference>
<sequence length="225" mass="26086">MKVLIIEESIKSGLFLKKGLTERGYVVDTEALIQEGLLKPQNSIYDFIILEIPANENNHWKYLKQFRDINTHSFLIIISACHCVEDKILSLNLGADDYLTKPFSFLELIARLNTISRRNKCIQKKYIKIKDLEIDLNQHKLIRNGNTIHLTPKEFSLLSLLIQNRGFVLSRCEILEKLWNVSYDTDSNIIDVHIKRLRSKIEDGLSSKFIKTVRGAGYMFETEKS</sequence>
<dbReference type="Gene3D" id="3.40.50.2300">
    <property type="match status" value="1"/>
</dbReference>
<dbReference type="PANTHER" id="PTHR48111">
    <property type="entry name" value="REGULATOR OF RPOS"/>
    <property type="match status" value="1"/>
</dbReference>
<keyword evidence="1" id="KW-0597">Phosphoprotein</keyword>
<dbReference type="GO" id="GO:0006355">
    <property type="term" value="P:regulation of DNA-templated transcription"/>
    <property type="evidence" value="ECO:0007669"/>
    <property type="project" value="InterPro"/>
</dbReference>
<dbReference type="AlphaFoldDB" id="A0A369KQW0"/>
<proteinExistence type="predicted"/>
<protein>
    <submittedName>
        <fullName evidence="10">Response regulator</fullName>
    </submittedName>
</protein>
<dbReference type="PANTHER" id="PTHR48111:SF76">
    <property type="entry name" value="TWO-COMPONENT RESPONSE REGULATOR"/>
    <property type="match status" value="1"/>
</dbReference>
<evidence type="ECO:0000313" key="11">
    <source>
        <dbReference type="Proteomes" id="UP000253934"/>
    </source>
</evidence>
<keyword evidence="5" id="KW-0804">Transcription</keyword>
<evidence type="ECO:0000259" key="9">
    <source>
        <dbReference type="PROSITE" id="PS51755"/>
    </source>
</evidence>
<dbReference type="InterPro" id="IPR011006">
    <property type="entry name" value="CheY-like_superfamily"/>
</dbReference>
<dbReference type="GO" id="GO:0005829">
    <property type="term" value="C:cytosol"/>
    <property type="evidence" value="ECO:0007669"/>
    <property type="project" value="TreeGrafter"/>
</dbReference>
<dbReference type="PROSITE" id="PS50110">
    <property type="entry name" value="RESPONSE_REGULATORY"/>
    <property type="match status" value="1"/>
</dbReference>
<evidence type="ECO:0000256" key="4">
    <source>
        <dbReference type="ARBA" id="ARBA00023125"/>
    </source>
</evidence>
<evidence type="ECO:0000256" key="3">
    <source>
        <dbReference type="ARBA" id="ARBA00023015"/>
    </source>
</evidence>
<dbReference type="GO" id="GO:0032993">
    <property type="term" value="C:protein-DNA complex"/>
    <property type="evidence" value="ECO:0007669"/>
    <property type="project" value="TreeGrafter"/>
</dbReference>
<dbReference type="GO" id="GO:0000976">
    <property type="term" value="F:transcription cis-regulatory region binding"/>
    <property type="evidence" value="ECO:0007669"/>
    <property type="project" value="TreeGrafter"/>
</dbReference>
<dbReference type="InterPro" id="IPR039420">
    <property type="entry name" value="WalR-like"/>
</dbReference>
<keyword evidence="11" id="KW-1185">Reference proteome</keyword>
<dbReference type="Pfam" id="PF00486">
    <property type="entry name" value="Trans_reg_C"/>
    <property type="match status" value="1"/>
</dbReference>
<dbReference type="SUPFAM" id="SSF46894">
    <property type="entry name" value="C-terminal effector domain of the bipartite response regulators"/>
    <property type="match status" value="1"/>
</dbReference>
<dbReference type="GO" id="GO:0000156">
    <property type="term" value="F:phosphorelay response regulator activity"/>
    <property type="evidence" value="ECO:0007669"/>
    <property type="project" value="TreeGrafter"/>
</dbReference>
<comment type="caution">
    <text evidence="6">Lacks conserved residue(s) required for the propagation of feature annotation.</text>
</comment>
<dbReference type="Pfam" id="PF00072">
    <property type="entry name" value="Response_reg"/>
    <property type="match status" value="1"/>
</dbReference>
<reference evidence="10" key="1">
    <citation type="submission" date="2018-04" db="EMBL/GenBank/DDBJ databases">
        <title>Draft genome sequence of the Candidatus Spirobacillus cienkowskii, a pathogen of freshwater Daphnia species, reconstructed from hemolymph metagenomic reads.</title>
        <authorList>
            <person name="Bresciani L."/>
            <person name="Lemos L.N."/>
            <person name="Wale N."/>
            <person name="Lin J.Y."/>
            <person name="Fernandes G.R."/>
            <person name="Duffy M.A."/>
            <person name="Rodrigues J.M."/>
        </authorList>
    </citation>
    <scope>NUCLEOTIDE SEQUENCE [LARGE SCALE GENOMIC DNA]</scope>
    <source>
        <strain evidence="10">Binning01</strain>
    </source>
</reference>
<evidence type="ECO:0000256" key="1">
    <source>
        <dbReference type="ARBA" id="ARBA00022553"/>
    </source>
</evidence>
<dbReference type="SMART" id="SM00448">
    <property type="entry name" value="REC"/>
    <property type="match status" value="1"/>
</dbReference>
<organism evidence="10 11">
    <name type="scientific">Spirobacillus cienkowskii</name>
    <dbReference type="NCBI Taxonomy" id="495820"/>
    <lineage>
        <taxon>Bacteria</taxon>
        <taxon>Pseudomonadati</taxon>
        <taxon>Bdellovibrionota</taxon>
        <taxon>Oligoflexia</taxon>
        <taxon>Silvanigrellales</taxon>
        <taxon>Spirobacillus</taxon>
    </lineage>
</organism>
<dbReference type="CDD" id="cd00383">
    <property type="entry name" value="trans_reg_C"/>
    <property type="match status" value="1"/>
</dbReference>
<keyword evidence="4 7" id="KW-0238">DNA-binding</keyword>
<feature type="DNA-binding region" description="OmpR/PhoB-type" evidence="7">
    <location>
        <begin position="124"/>
        <end position="222"/>
    </location>
</feature>
<keyword evidence="2" id="KW-0902">Two-component regulatory system</keyword>
<dbReference type="PROSITE" id="PS51755">
    <property type="entry name" value="OMPR_PHOB"/>
    <property type="match status" value="1"/>
</dbReference>
<accession>A0A369KQW0</accession>
<evidence type="ECO:0000256" key="5">
    <source>
        <dbReference type="ARBA" id="ARBA00023163"/>
    </source>
</evidence>
<feature type="domain" description="OmpR/PhoB-type" evidence="9">
    <location>
        <begin position="124"/>
        <end position="222"/>
    </location>
</feature>
<evidence type="ECO:0000313" key="10">
    <source>
        <dbReference type="EMBL" id="RDB35952.1"/>
    </source>
</evidence>
<dbReference type="Gene3D" id="1.10.10.10">
    <property type="entry name" value="Winged helix-like DNA-binding domain superfamily/Winged helix DNA-binding domain"/>
    <property type="match status" value="1"/>
</dbReference>
<feature type="domain" description="Response regulatory" evidence="8">
    <location>
        <begin position="2"/>
        <end position="116"/>
    </location>
</feature>
<name>A0A369KQW0_9BACT</name>
<dbReference type="Proteomes" id="UP000253934">
    <property type="component" value="Unassembled WGS sequence"/>
</dbReference>
<evidence type="ECO:0000256" key="2">
    <source>
        <dbReference type="ARBA" id="ARBA00023012"/>
    </source>
</evidence>
<evidence type="ECO:0000259" key="8">
    <source>
        <dbReference type="PROSITE" id="PS50110"/>
    </source>
</evidence>
<gene>
    <name evidence="10" type="ORF">DCC88_07445</name>
</gene>
<dbReference type="RefSeq" id="WP_338637412.1">
    <property type="nucleotide sequence ID" value="NZ_CP146516.1"/>
</dbReference>
<comment type="caution">
    <text evidence="10">The sequence shown here is derived from an EMBL/GenBank/DDBJ whole genome shotgun (WGS) entry which is preliminary data.</text>
</comment>
<keyword evidence="3" id="KW-0805">Transcription regulation</keyword>
<dbReference type="SMART" id="SM00862">
    <property type="entry name" value="Trans_reg_C"/>
    <property type="match status" value="1"/>
</dbReference>
<dbReference type="InterPro" id="IPR016032">
    <property type="entry name" value="Sig_transdc_resp-reg_C-effctor"/>
</dbReference>
<dbReference type="InterPro" id="IPR001789">
    <property type="entry name" value="Sig_transdc_resp-reg_receiver"/>
</dbReference>